<feature type="non-terminal residue" evidence="3">
    <location>
        <position position="1"/>
    </location>
</feature>
<dbReference type="Pfam" id="PF02481">
    <property type="entry name" value="DNA_processg_A"/>
    <property type="match status" value="1"/>
</dbReference>
<organism evidence="3">
    <name type="scientific">marine sediment metagenome</name>
    <dbReference type="NCBI Taxonomy" id="412755"/>
    <lineage>
        <taxon>unclassified sequences</taxon>
        <taxon>metagenomes</taxon>
        <taxon>ecological metagenomes</taxon>
    </lineage>
</organism>
<evidence type="ECO:0000313" key="3">
    <source>
        <dbReference type="EMBL" id="GAI19605.1"/>
    </source>
</evidence>
<dbReference type="SUPFAM" id="SSF102405">
    <property type="entry name" value="MCP/YpsA-like"/>
    <property type="match status" value="1"/>
</dbReference>
<reference evidence="3" key="1">
    <citation type="journal article" date="2014" name="Front. Microbiol.">
        <title>High frequency of phylogenetically diverse reductive dehalogenase-homologous genes in deep subseafloor sedimentary metagenomes.</title>
        <authorList>
            <person name="Kawai M."/>
            <person name="Futagami T."/>
            <person name="Toyoda A."/>
            <person name="Takaki Y."/>
            <person name="Nishi S."/>
            <person name="Hori S."/>
            <person name="Arai W."/>
            <person name="Tsubouchi T."/>
            <person name="Morono Y."/>
            <person name="Uchiyama I."/>
            <person name="Ito T."/>
            <person name="Fujiyama A."/>
            <person name="Inagaki F."/>
            <person name="Takami H."/>
        </authorList>
    </citation>
    <scope>NUCLEOTIDE SEQUENCE</scope>
    <source>
        <strain evidence="3">Expedition CK06-06</strain>
    </source>
</reference>
<dbReference type="InterPro" id="IPR003488">
    <property type="entry name" value="DprA"/>
</dbReference>
<name>X1MY78_9ZZZZ</name>
<evidence type="ECO:0000256" key="1">
    <source>
        <dbReference type="ARBA" id="ARBA00006525"/>
    </source>
</evidence>
<evidence type="ECO:0000259" key="2">
    <source>
        <dbReference type="Pfam" id="PF02481"/>
    </source>
</evidence>
<dbReference type="PANTHER" id="PTHR43022">
    <property type="entry name" value="PROTEIN SMF"/>
    <property type="match status" value="1"/>
</dbReference>
<comment type="caution">
    <text evidence="3">The sequence shown here is derived from an EMBL/GenBank/DDBJ whole genome shotgun (WGS) entry which is preliminary data.</text>
</comment>
<feature type="domain" description="Smf/DprA SLOG" evidence="2">
    <location>
        <begin position="1"/>
        <end position="56"/>
    </location>
</feature>
<sequence>GVIIVEAGERSGALITANFALEQGKEVFAVPGEIFNENSVGVNRLIQDGAKLVYRLHFFWSK</sequence>
<dbReference type="PANTHER" id="PTHR43022:SF1">
    <property type="entry name" value="PROTEIN SMF"/>
    <property type="match status" value="1"/>
</dbReference>
<dbReference type="InterPro" id="IPR057666">
    <property type="entry name" value="DrpA_SLOG"/>
</dbReference>
<gene>
    <name evidence="3" type="ORF">S06H3_29179</name>
</gene>
<dbReference type="AlphaFoldDB" id="X1MY78"/>
<protein>
    <recommendedName>
        <fullName evidence="2">Smf/DprA SLOG domain-containing protein</fullName>
    </recommendedName>
</protein>
<dbReference type="Gene3D" id="3.40.50.450">
    <property type="match status" value="1"/>
</dbReference>
<accession>X1MY78</accession>
<dbReference type="EMBL" id="BARV01017084">
    <property type="protein sequence ID" value="GAI19605.1"/>
    <property type="molecule type" value="Genomic_DNA"/>
</dbReference>
<comment type="similarity">
    <text evidence="1">Belongs to the DprA/Smf family.</text>
</comment>
<proteinExistence type="inferred from homology"/>
<dbReference type="GO" id="GO:0009294">
    <property type="term" value="P:DNA-mediated transformation"/>
    <property type="evidence" value="ECO:0007669"/>
    <property type="project" value="InterPro"/>
</dbReference>